<proteinExistence type="predicted"/>
<dbReference type="EMBL" id="JAJUWU010000039">
    <property type="protein sequence ID" value="MCE7031000.1"/>
    <property type="molecule type" value="Genomic_DNA"/>
</dbReference>
<name>A0A9X1T802_9HYPH</name>
<feature type="region of interest" description="Disordered" evidence="1">
    <location>
        <begin position="102"/>
        <end position="141"/>
    </location>
</feature>
<feature type="region of interest" description="Disordered" evidence="1">
    <location>
        <begin position="1"/>
        <end position="24"/>
    </location>
</feature>
<accession>A0A9X1T802</accession>
<keyword evidence="3" id="KW-1185">Reference proteome</keyword>
<sequence>MEKQKKSRSTARKQAGGGNVWGVRGVSPETRVAVGKAARRAGVSIGEFCDRALRDAATETLKDQPPAPRLEDTLAQIAEKMAAQAEAQQERDRQLSARLDAMEARTAAQAEKGNKTPAEILKALSGFFRPKAPAPESDKAA</sequence>
<dbReference type="Proteomes" id="UP001139035">
    <property type="component" value="Unassembled WGS sequence"/>
</dbReference>
<evidence type="ECO:0000313" key="3">
    <source>
        <dbReference type="Proteomes" id="UP001139035"/>
    </source>
</evidence>
<organism evidence="2 3">
    <name type="scientific">Jiella avicenniae</name>
    <dbReference type="NCBI Taxonomy" id="2907202"/>
    <lineage>
        <taxon>Bacteria</taxon>
        <taxon>Pseudomonadati</taxon>
        <taxon>Pseudomonadota</taxon>
        <taxon>Alphaproteobacteria</taxon>
        <taxon>Hyphomicrobiales</taxon>
        <taxon>Aurantimonadaceae</taxon>
        <taxon>Jiella</taxon>
    </lineage>
</organism>
<evidence type="ECO:0000313" key="2">
    <source>
        <dbReference type="EMBL" id="MCE7031000.1"/>
    </source>
</evidence>
<gene>
    <name evidence="2" type="ORF">LZD57_23760</name>
</gene>
<comment type="caution">
    <text evidence="2">The sequence shown here is derived from an EMBL/GenBank/DDBJ whole genome shotgun (WGS) entry which is preliminary data.</text>
</comment>
<reference evidence="2" key="1">
    <citation type="submission" date="2022-01" db="EMBL/GenBank/DDBJ databases">
        <title>Jiella avicenniae sp. nov., a novel endophytic bacterium isolated from bark of Avicennia marina.</title>
        <authorList>
            <person name="Tuo L."/>
        </authorList>
    </citation>
    <scope>NUCLEOTIDE SEQUENCE</scope>
    <source>
        <strain evidence="2">CBK1P-4</strain>
    </source>
</reference>
<dbReference type="AlphaFoldDB" id="A0A9X1T802"/>
<protein>
    <submittedName>
        <fullName evidence="2">Uncharacterized protein</fullName>
    </submittedName>
</protein>
<dbReference type="RefSeq" id="WP_233722070.1">
    <property type="nucleotide sequence ID" value="NZ_JAJUWU010000039.1"/>
</dbReference>
<feature type="compositionally biased region" description="Basic residues" evidence="1">
    <location>
        <begin position="1"/>
        <end position="11"/>
    </location>
</feature>
<evidence type="ECO:0000256" key="1">
    <source>
        <dbReference type="SAM" id="MobiDB-lite"/>
    </source>
</evidence>